<dbReference type="CDD" id="cd01285">
    <property type="entry name" value="nucleoside_deaminase"/>
    <property type="match status" value="1"/>
</dbReference>
<feature type="binding site" evidence="8">
    <location>
        <position position="86"/>
    </location>
    <ligand>
        <name>Zn(2+)</name>
        <dbReference type="ChEBI" id="CHEBI:29105"/>
        <note>catalytic</note>
    </ligand>
</feature>
<dbReference type="STRING" id="681398.PJIAN_1999"/>
<evidence type="ECO:0000256" key="6">
    <source>
        <dbReference type="ARBA" id="ARBA00022833"/>
    </source>
</evidence>
<dbReference type="RefSeq" id="WP_068702561.1">
    <property type="nucleotide sequence ID" value="NZ_BDCR01000001.1"/>
</dbReference>
<evidence type="ECO:0000256" key="7">
    <source>
        <dbReference type="ARBA" id="ARBA00048045"/>
    </source>
</evidence>
<keyword evidence="4 8" id="KW-0479">Metal-binding</keyword>
<evidence type="ECO:0000256" key="3">
    <source>
        <dbReference type="ARBA" id="ARBA00022694"/>
    </source>
</evidence>
<comment type="similarity">
    <text evidence="1">Belongs to the cytidine and deoxycytidylate deaminase family. ADAT2 subfamily.</text>
</comment>
<dbReference type="PROSITE" id="PS00903">
    <property type="entry name" value="CYT_DCMP_DEAMINASES_1"/>
    <property type="match status" value="1"/>
</dbReference>
<sequence>MFDDNYFMKQALAEAKKAQSQGEIPIGAVVVCQNQIIARAGNQTETLNDVTAHAEMLAITAAANTLGGKYLTECTLYVTVEPCVMCAGALSWAQIGRIVFGARDEKRGYHVFATNALHPKTTVLGGVMETECAELMTRFFQNKRSK</sequence>
<evidence type="ECO:0000256" key="2">
    <source>
        <dbReference type="ARBA" id="ARBA00011738"/>
    </source>
</evidence>
<dbReference type="PANTHER" id="PTHR11079">
    <property type="entry name" value="CYTOSINE DEAMINASE FAMILY MEMBER"/>
    <property type="match status" value="1"/>
</dbReference>
<reference evidence="11" key="1">
    <citation type="submission" date="2016-04" db="EMBL/GenBank/DDBJ databases">
        <title>Draft genome sequence of Paludibacter jiangxiensis strain NM7.</title>
        <authorList>
            <person name="Qiu Y."/>
            <person name="Matsuura N."/>
            <person name="Ohashi A."/>
            <person name="Tourlousse M.D."/>
            <person name="Sekiguchi Y."/>
        </authorList>
    </citation>
    <scope>NUCLEOTIDE SEQUENCE [LARGE SCALE GENOMIC DNA]</scope>
    <source>
        <strain evidence="11">NM7</strain>
    </source>
</reference>
<accession>A0A161LIU5</accession>
<name>A0A161LIU5_9BACT</name>
<evidence type="ECO:0000256" key="8">
    <source>
        <dbReference type="HAMAP-Rule" id="MF_00972"/>
    </source>
</evidence>
<feature type="domain" description="CMP/dCMP-type deaminase" evidence="9">
    <location>
        <begin position="2"/>
        <end position="112"/>
    </location>
</feature>
<keyword evidence="6 8" id="KW-0862">Zinc</keyword>
<comment type="function">
    <text evidence="8">Catalyzes the deamination of adenosine to inosine at the wobble position 34 of tRNA(Arg2).</text>
</comment>
<dbReference type="FunFam" id="3.40.140.10:FF:000038">
    <property type="entry name" value="tRNA-specific adenosine deaminase"/>
    <property type="match status" value="1"/>
</dbReference>
<dbReference type="InterPro" id="IPR002125">
    <property type="entry name" value="CMP_dCMP_dom"/>
</dbReference>
<dbReference type="PANTHER" id="PTHR11079:SF202">
    <property type="entry name" value="TRNA-SPECIFIC ADENOSINE DEAMINASE"/>
    <property type="match status" value="1"/>
</dbReference>
<dbReference type="InterPro" id="IPR028883">
    <property type="entry name" value="tRNA_aden_deaminase"/>
</dbReference>
<dbReference type="Gene3D" id="3.40.140.10">
    <property type="entry name" value="Cytidine Deaminase, domain 2"/>
    <property type="match status" value="1"/>
</dbReference>
<dbReference type="PROSITE" id="PS51747">
    <property type="entry name" value="CYT_DCMP_DEAMINASES_2"/>
    <property type="match status" value="1"/>
</dbReference>
<gene>
    <name evidence="8" type="primary">tadA</name>
    <name evidence="10" type="ORF">PJIAN_1999</name>
</gene>
<reference evidence="11" key="2">
    <citation type="journal article" date="2017" name="Genome Announc.">
        <title>Draft genome sequence of Paludibacter jiangxiensis NM7(T), a propionate-producing fermentative bacterium.</title>
        <authorList>
            <person name="Qiu Y.-L."/>
            <person name="Tourlousse D.M."/>
            <person name="Matsuura N."/>
            <person name="Ohashi A."/>
            <person name="Sekiguchi Y."/>
        </authorList>
    </citation>
    <scope>NUCLEOTIDE SEQUENCE [LARGE SCALE GENOMIC DNA]</scope>
    <source>
        <strain evidence="11">NM7</strain>
    </source>
</reference>
<comment type="subunit">
    <text evidence="2 8">Homodimer.</text>
</comment>
<dbReference type="InterPro" id="IPR016192">
    <property type="entry name" value="APOBEC/CMP_deaminase_Zn-bd"/>
</dbReference>
<evidence type="ECO:0000313" key="11">
    <source>
        <dbReference type="Proteomes" id="UP000076586"/>
    </source>
</evidence>
<dbReference type="GO" id="GO:0052717">
    <property type="term" value="F:tRNA-specific adenosine-34 deaminase activity"/>
    <property type="evidence" value="ECO:0007669"/>
    <property type="project" value="UniProtKB-UniRule"/>
</dbReference>
<dbReference type="EMBL" id="BDCR01000001">
    <property type="protein sequence ID" value="GAT62406.1"/>
    <property type="molecule type" value="Genomic_DNA"/>
</dbReference>
<comment type="cofactor">
    <cofactor evidence="8">
        <name>Zn(2+)</name>
        <dbReference type="ChEBI" id="CHEBI:29105"/>
    </cofactor>
    <text evidence="8">Binds 1 zinc ion per subunit.</text>
</comment>
<dbReference type="OrthoDB" id="9802676at2"/>
<dbReference type="Proteomes" id="UP000076586">
    <property type="component" value="Unassembled WGS sequence"/>
</dbReference>
<dbReference type="SUPFAM" id="SSF53927">
    <property type="entry name" value="Cytidine deaminase-like"/>
    <property type="match status" value="1"/>
</dbReference>
<dbReference type="GO" id="GO:0002100">
    <property type="term" value="P:tRNA wobble adenosine to inosine editing"/>
    <property type="evidence" value="ECO:0007669"/>
    <property type="project" value="UniProtKB-UniRule"/>
</dbReference>
<proteinExistence type="inferred from homology"/>
<dbReference type="EC" id="3.5.4.33" evidence="8"/>
<feature type="binding site" evidence="8">
    <location>
        <position position="83"/>
    </location>
    <ligand>
        <name>Zn(2+)</name>
        <dbReference type="ChEBI" id="CHEBI:29105"/>
        <note>catalytic</note>
    </ligand>
</feature>
<evidence type="ECO:0000256" key="5">
    <source>
        <dbReference type="ARBA" id="ARBA00022801"/>
    </source>
</evidence>
<feature type="binding site" evidence="8">
    <location>
        <position position="53"/>
    </location>
    <ligand>
        <name>Zn(2+)</name>
        <dbReference type="ChEBI" id="CHEBI:29105"/>
        <note>catalytic</note>
    </ligand>
</feature>
<dbReference type="InterPro" id="IPR016193">
    <property type="entry name" value="Cytidine_deaminase-like"/>
</dbReference>
<comment type="catalytic activity">
    <reaction evidence="7 8">
        <text>adenosine(34) in tRNA + H2O + H(+) = inosine(34) in tRNA + NH4(+)</text>
        <dbReference type="Rhea" id="RHEA:43168"/>
        <dbReference type="Rhea" id="RHEA-COMP:10373"/>
        <dbReference type="Rhea" id="RHEA-COMP:10374"/>
        <dbReference type="ChEBI" id="CHEBI:15377"/>
        <dbReference type="ChEBI" id="CHEBI:15378"/>
        <dbReference type="ChEBI" id="CHEBI:28938"/>
        <dbReference type="ChEBI" id="CHEBI:74411"/>
        <dbReference type="ChEBI" id="CHEBI:82852"/>
        <dbReference type="EC" id="3.5.4.33"/>
    </reaction>
</comment>
<dbReference type="Pfam" id="PF00383">
    <property type="entry name" value="dCMP_cyt_deam_1"/>
    <property type="match status" value="1"/>
</dbReference>
<organism evidence="10 11">
    <name type="scientific">Paludibacter jiangxiensis</name>
    <dbReference type="NCBI Taxonomy" id="681398"/>
    <lineage>
        <taxon>Bacteria</taxon>
        <taxon>Pseudomonadati</taxon>
        <taxon>Bacteroidota</taxon>
        <taxon>Bacteroidia</taxon>
        <taxon>Bacteroidales</taxon>
        <taxon>Paludibacteraceae</taxon>
        <taxon>Paludibacter</taxon>
    </lineage>
</organism>
<dbReference type="GO" id="GO:0008270">
    <property type="term" value="F:zinc ion binding"/>
    <property type="evidence" value="ECO:0007669"/>
    <property type="project" value="UniProtKB-UniRule"/>
</dbReference>
<keyword evidence="11" id="KW-1185">Reference proteome</keyword>
<evidence type="ECO:0000313" key="10">
    <source>
        <dbReference type="EMBL" id="GAT62406.1"/>
    </source>
</evidence>
<comment type="caution">
    <text evidence="10">The sequence shown here is derived from an EMBL/GenBank/DDBJ whole genome shotgun (WGS) entry which is preliminary data.</text>
</comment>
<dbReference type="HAMAP" id="MF_00972">
    <property type="entry name" value="tRNA_aden_deaminase"/>
    <property type="match status" value="1"/>
</dbReference>
<keyword evidence="5 8" id="KW-0378">Hydrolase</keyword>
<protein>
    <recommendedName>
        <fullName evidence="8">tRNA-specific adenosine deaminase</fullName>
        <ecNumber evidence="8">3.5.4.33</ecNumber>
    </recommendedName>
</protein>
<dbReference type="AlphaFoldDB" id="A0A161LIU5"/>
<evidence type="ECO:0000259" key="9">
    <source>
        <dbReference type="PROSITE" id="PS51747"/>
    </source>
</evidence>
<keyword evidence="3 8" id="KW-0819">tRNA processing</keyword>
<evidence type="ECO:0000256" key="4">
    <source>
        <dbReference type="ARBA" id="ARBA00022723"/>
    </source>
</evidence>
<evidence type="ECO:0000256" key="1">
    <source>
        <dbReference type="ARBA" id="ARBA00010669"/>
    </source>
</evidence>
<feature type="active site" description="Proton donor" evidence="8">
    <location>
        <position position="55"/>
    </location>
</feature>